<dbReference type="Proteomes" id="UP000290737">
    <property type="component" value="Genome"/>
</dbReference>
<reference evidence="1" key="1">
    <citation type="journal article" date="2021" name="Virus">
        <title>The discovery, distribution and diversity of DNA viruses associated with Drosophila melanogaster in Europe.</title>
        <authorList>
            <person name="Wallace M.A."/>
            <person name="Coffman K.A."/>
            <person name="Gilbert C."/>
            <person name="Ravindran S."/>
            <person name="Albery G.F."/>
            <person name="Abbott J."/>
            <person name="Argyridou E."/>
            <person name="Bellosta P."/>
            <person name="Betancourt A.J."/>
            <person name="Colinet H."/>
            <person name="Eric K."/>
            <person name="Glaser-Schmitt A."/>
            <person name="Grath S."/>
            <person name="Jelic M."/>
            <person name="Kankare M."/>
            <person name="Kozeretska I."/>
            <person name="Loeschcke V."/>
            <person name="Montchamp-Moreau C."/>
            <person name="Ometto L."/>
            <person name="Onder B.S."/>
            <person name="Orengo D.J."/>
            <person name="Parsch J."/>
            <person name="Pascual M."/>
            <person name="Patenkovic A."/>
            <person name="Puerma E."/>
            <person name="Ritchie M.G."/>
            <person name="Rota-Stabelli O."/>
            <person name="Schou M.F."/>
            <person name="Serga S.V."/>
            <person name="Stamenkovic-Radak M."/>
            <person name="Tanaskovic M."/>
            <person name="Veselinovic M.S."/>
            <person name="Vieira J."/>
            <person name="Vieira C.P."/>
            <person name="Kapun M."/>
            <person name="Flatt T."/>
            <person name="Gonzalez J."/>
            <person name="Staubach F."/>
            <person name="Obbard D.J."/>
        </authorList>
    </citation>
    <scope>NUCLEOTIDE SEQUENCE</scope>
    <source>
        <strain evidence="1">SRR3939042_Esparto_2012</strain>
    </source>
</reference>
<proteinExistence type="predicted"/>
<dbReference type="GeneID" id="41701760"/>
<accession>A0A2I7G314</accession>
<dbReference type="OrthoDB" id="24813at10239"/>
<sequence length="185" mass="21806">MSHLQRIRFMIDMDGFVVNRNFLCKELAIGNMNDMSTQLYRFKVGSYYDIPEEQHFQIKWVRKYIHGLYYHDYVGDFDAEFLFSTLLVICNICDINNWLIGYKGGQHEYNILKFLGYDHLAYNIELVHCPKVEHLIRSNILNVAVVDTCKRHSLILHSNGLYVPAYCPKVKLSYFMAYLKSLTSQ</sequence>
<protein>
    <submittedName>
        <fullName evidence="1">Putative gp005-like protein</fullName>
    </submittedName>
</protein>
<organism evidence="1">
    <name type="scientific">Esparto virus</name>
    <dbReference type="NCBI Taxonomy" id="2072209"/>
    <lineage>
        <taxon>Viruses</taxon>
        <taxon>Viruses incertae sedis</taxon>
        <taxon>Naldaviricetes</taxon>
        <taxon>Lefavirales</taxon>
        <taxon>Nudiviridae</taxon>
        <taxon>Alphanudivirus</taxon>
        <taxon>Alphanudivirus tertidromelanogasteris</taxon>
    </lineage>
</organism>
<evidence type="ECO:0000313" key="1">
    <source>
        <dbReference type="EMBL" id="AUQ44014.1"/>
    </source>
</evidence>
<evidence type="ECO:0000313" key="2">
    <source>
        <dbReference type="Proteomes" id="UP000290737"/>
    </source>
</evidence>
<dbReference type="KEGG" id="vg:41701760"/>
<name>A0A2I7G314_9VIRU</name>
<dbReference type="EMBL" id="KY608910">
    <property type="protein sequence ID" value="AUQ44014.1"/>
    <property type="molecule type" value="Genomic_DNA"/>
</dbReference>
<dbReference type="RefSeq" id="YP_009551715.1">
    <property type="nucleotide sequence ID" value="NC_040536.1"/>
</dbReference>
<keyword evidence="2" id="KW-1185">Reference proteome</keyword>